<dbReference type="KEGG" id="gak:X907_2578"/>
<dbReference type="GO" id="GO:0015109">
    <property type="term" value="F:chromate transmembrane transporter activity"/>
    <property type="evidence" value="ECO:0007669"/>
    <property type="project" value="InterPro"/>
</dbReference>
<dbReference type="InterPro" id="IPR014047">
    <property type="entry name" value="Chr_Tranpt_l_chain"/>
</dbReference>
<dbReference type="Pfam" id="PF02417">
    <property type="entry name" value="Chromate_transp"/>
    <property type="match status" value="2"/>
</dbReference>
<evidence type="ECO:0000256" key="2">
    <source>
        <dbReference type="ARBA" id="ARBA00005262"/>
    </source>
</evidence>
<protein>
    <submittedName>
        <fullName evidence="7">Chromate transporter</fullName>
    </submittedName>
</protein>
<dbReference type="OrthoDB" id="8969999at2"/>
<organism evidence="7 8">
    <name type="scientific">Glycocaulis alkaliphilus</name>
    <dbReference type="NCBI Taxonomy" id="1434191"/>
    <lineage>
        <taxon>Bacteria</taxon>
        <taxon>Pseudomonadati</taxon>
        <taxon>Pseudomonadota</taxon>
        <taxon>Alphaproteobacteria</taxon>
        <taxon>Maricaulales</taxon>
        <taxon>Maricaulaceae</taxon>
        <taxon>Glycocaulis</taxon>
    </lineage>
</organism>
<dbReference type="AlphaFoldDB" id="A0A3T0ECS0"/>
<keyword evidence="5" id="KW-1133">Transmembrane helix</keyword>
<evidence type="ECO:0000313" key="8">
    <source>
        <dbReference type="Proteomes" id="UP000286954"/>
    </source>
</evidence>
<reference evidence="7 8" key="1">
    <citation type="submission" date="2016-12" db="EMBL/GenBank/DDBJ databases">
        <title>The genome of dimorphic prosthecate Glycocaulis alkaliphilus 6b-8t, isolated from crude oil dictates its adaptability in petroleum environments.</title>
        <authorList>
            <person name="Wu X.-L."/>
            <person name="Geng S."/>
        </authorList>
    </citation>
    <scope>NUCLEOTIDE SEQUENCE [LARGE SCALE GENOMIC DNA]</scope>
    <source>
        <strain evidence="7 8">6B-8</strain>
    </source>
</reference>
<keyword evidence="3" id="KW-1003">Cell membrane</keyword>
<name>A0A3T0ECS0_9PROT</name>
<evidence type="ECO:0000256" key="1">
    <source>
        <dbReference type="ARBA" id="ARBA00004651"/>
    </source>
</evidence>
<dbReference type="InterPro" id="IPR003370">
    <property type="entry name" value="Chromate_transpt"/>
</dbReference>
<proteinExistence type="inferred from homology"/>
<dbReference type="PANTHER" id="PTHR33567:SF3">
    <property type="entry name" value="CHROMATE ION TRANSPORTER (EUROFUNG)"/>
    <property type="match status" value="1"/>
</dbReference>
<evidence type="ECO:0000256" key="6">
    <source>
        <dbReference type="ARBA" id="ARBA00023136"/>
    </source>
</evidence>
<comment type="subcellular location">
    <subcellularLocation>
        <location evidence="1">Cell membrane</location>
        <topology evidence="1">Multi-pass membrane protein</topology>
    </subcellularLocation>
</comment>
<comment type="similarity">
    <text evidence="2">Belongs to the chromate ion transporter (CHR) (TC 2.A.51) family.</text>
</comment>
<dbReference type="RefSeq" id="WP_127568582.1">
    <property type="nucleotide sequence ID" value="NZ_BMFB01000001.1"/>
</dbReference>
<sequence>MQSPSLASLARDFTRIGFLSFGGPAPQIAMLHDLVVEQRGWVSDGDFLRALNVCHLLPGPEAMQLATWIGWKLGGIRGGLITGGLFVLPGALIMLALSILYVLAADLTLVEGAFFGVKAAVLVILLSAVIRLGSKTLKSPATLAIAAAAFIALSLAIPFPLVVAGAGLAGWLASRWMAAGHHGAEAHETPTGEGASVSATAASLLIWTAVWLAPLALAALLLSPSHRLVEVAGFFSWLALVSFGGAYAVLAWMAQAGVEQYGWLSAGEMADGLGLAESTPGPLILVTQFTGFIAGYRLPEPFGAMLGGILGAALTLWAVFLPSFMAIFTLAPWMEKLNSIKALQSALAGISAAVVGVIASLGVWFAVQILFADTGSMSLGPFRIVTADLTTIDPWVIAIAALCAIIAFGLKRGVMTLVATGLAAGLALSLAGVI</sequence>
<keyword evidence="4" id="KW-0812">Transmembrane</keyword>
<dbReference type="PANTHER" id="PTHR33567">
    <property type="entry name" value="CHROMATE ION TRANSPORTER (EUROFUNG)"/>
    <property type="match status" value="1"/>
</dbReference>
<evidence type="ECO:0000256" key="4">
    <source>
        <dbReference type="ARBA" id="ARBA00022692"/>
    </source>
</evidence>
<evidence type="ECO:0000313" key="7">
    <source>
        <dbReference type="EMBL" id="AZU05090.1"/>
    </source>
</evidence>
<evidence type="ECO:0000256" key="5">
    <source>
        <dbReference type="ARBA" id="ARBA00022989"/>
    </source>
</evidence>
<dbReference type="PIRSF" id="PIRSF004810">
    <property type="entry name" value="ChrA"/>
    <property type="match status" value="1"/>
</dbReference>
<keyword evidence="6" id="KW-0472">Membrane</keyword>
<dbReference type="Proteomes" id="UP000286954">
    <property type="component" value="Chromosome"/>
</dbReference>
<accession>A0A3T0ECS0</accession>
<dbReference type="NCBIfam" id="TIGR00937">
    <property type="entry name" value="2A51"/>
    <property type="match status" value="1"/>
</dbReference>
<evidence type="ECO:0000256" key="3">
    <source>
        <dbReference type="ARBA" id="ARBA00022475"/>
    </source>
</evidence>
<keyword evidence="8" id="KW-1185">Reference proteome</keyword>
<dbReference type="EMBL" id="CP018911">
    <property type="protein sequence ID" value="AZU05090.1"/>
    <property type="molecule type" value="Genomic_DNA"/>
</dbReference>
<gene>
    <name evidence="7" type="ORF">X907_2578</name>
</gene>
<dbReference type="GO" id="GO:0005886">
    <property type="term" value="C:plasma membrane"/>
    <property type="evidence" value="ECO:0007669"/>
    <property type="project" value="UniProtKB-SubCell"/>
</dbReference>